<feature type="transmembrane region" description="Helical" evidence="5">
    <location>
        <begin position="118"/>
        <end position="139"/>
    </location>
</feature>
<feature type="transmembrane region" description="Helical" evidence="5">
    <location>
        <begin position="151"/>
        <end position="173"/>
    </location>
</feature>
<organism evidence="6 7">
    <name type="scientific">Methylotenera mobilis</name>
    <dbReference type="NCBI Taxonomy" id="359408"/>
    <lineage>
        <taxon>Bacteria</taxon>
        <taxon>Pseudomonadati</taxon>
        <taxon>Pseudomonadota</taxon>
        <taxon>Betaproteobacteria</taxon>
        <taxon>Nitrosomonadales</taxon>
        <taxon>Methylophilaceae</taxon>
        <taxon>Methylotenera</taxon>
    </lineage>
</organism>
<name>A0A351RAU1_9PROT</name>
<evidence type="ECO:0000256" key="3">
    <source>
        <dbReference type="ARBA" id="ARBA00022989"/>
    </source>
</evidence>
<evidence type="ECO:0000313" key="7">
    <source>
        <dbReference type="Proteomes" id="UP000264313"/>
    </source>
</evidence>
<keyword evidence="3 5" id="KW-1133">Transmembrane helix</keyword>
<comment type="function">
    <text evidence="5">Plays a role in cell envelope biogenesis, maintenance of cell envelope integrity and membrane homeostasis.</text>
</comment>
<feature type="transmembrane region" description="Helical" evidence="5">
    <location>
        <begin position="50"/>
        <end position="68"/>
    </location>
</feature>
<feature type="transmembrane region" description="Helical" evidence="5">
    <location>
        <begin position="12"/>
        <end position="38"/>
    </location>
</feature>
<gene>
    <name evidence="5" type="primary">yciB</name>
    <name evidence="6" type="ORF">DCW48_06110</name>
</gene>
<keyword evidence="4 5" id="KW-0472">Membrane</keyword>
<dbReference type="InterPro" id="IPR006008">
    <property type="entry name" value="YciB"/>
</dbReference>
<dbReference type="EMBL" id="DNAA01000150">
    <property type="protein sequence ID" value="HBA09162.1"/>
    <property type="molecule type" value="Genomic_DNA"/>
</dbReference>
<dbReference type="NCBIfam" id="TIGR00997">
    <property type="entry name" value="ispZ"/>
    <property type="match status" value="1"/>
</dbReference>
<evidence type="ECO:0000256" key="4">
    <source>
        <dbReference type="ARBA" id="ARBA00023136"/>
    </source>
</evidence>
<comment type="caution">
    <text evidence="6">The sequence shown here is derived from an EMBL/GenBank/DDBJ whole genome shotgun (WGS) entry which is preliminary data.</text>
</comment>
<dbReference type="PANTHER" id="PTHR36917:SF1">
    <property type="entry name" value="INNER MEMBRANE-SPANNING PROTEIN YCIB"/>
    <property type="match status" value="1"/>
</dbReference>
<dbReference type="HAMAP" id="MF_00189">
    <property type="entry name" value="YciB"/>
    <property type="match status" value="1"/>
</dbReference>
<keyword evidence="5" id="KW-0997">Cell inner membrane</keyword>
<reference evidence="6 7" key="1">
    <citation type="journal article" date="2018" name="Nat. Biotechnol.">
        <title>A standardized bacterial taxonomy based on genome phylogeny substantially revises the tree of life.</title>
        <authorList>
            <person name="Parks D.H."/>
            <person name="Chuvochina M."/>
            <person name="Waite D.W."/>
            <person name="Rinke C."/>
            <person name="Skarshewski A."/>
            <person name="Chaumeil P.A."/>
            <person name="Hugenholtz P."/>
        </authorList>
    </citation>
    <scope>NUCLEOTIDE SEQUENCE [LARGE SCALE GENOMIC DNA]</scope>
    <source>
        <strain evidence="6">UBA9958</strain>
    </source>
</reference>
<evidence type="ECO:0000256" key="5">
    <source>
        <dbReference type="HAMAP-Rule" id="MF_00189"/>
    </source>
</evidence>
<evidence type="ECO:0000313" key="6">
    <source>
        <dbReference type="EMBL" id="HBA09162.1"/>
    </source>
</evidence>
<dbReference type="Proteomes" id="UP000264313">
    <property type="component" value="Unassembled WGS sequence"/>
</dbReference>
<feature type="transmembrane region" description="Helical" evidence="5">
    <location>
        <begin position="80"/>
        <end position="97"/>
    </location>
</feature>
<sequence>MKFLFDLFPVILFFVAFKFFGIFTATAVAIVATLAQIIYVKIKHGVVEKMLLLSGVIITVFGGATLLLKDPTFIQWKPSILYWLFAAGLLASQFIFNKNPMRSLMEKQVKLPDNVWSNLNIAWSLLFTALGFINLYVAFNYSQDTWVNFKLFGITGIMFGFIIVQTIMISKYLPKEDSSIENKNGDAE</sequence>
<keyword evidence="2 5" id="KW-0812">Transmembrane</keyword>
<evidence type="ECO:0000256" key="1">
    <source>
        <dbReference type="ARBA" id="ARBA00022475"/>
    </source>
</evidence>
<dbReference type="STRING" id="1132855.GCA_000384255_02170"/>
<proteinExistence type="inferred from homology"/>
<dbReference type="PANTHER" id="PTHR36917">
    <property type="entry name" value="INTRACELLULAR SEPTATION PROTEIN A-RELATED"/>
    <property type="match status" value="1"/>
</dbReference>
<accession>A0A351RAU1</accession>
<dbReference type="GO" id="GO:0005886">
    <property type="term" value="C:plasma membrane"/>
    <property type="evidence" value="ECO:0007669"/>
    <property type="project" value="UniProtKB-SubCell"/>
</dbReference>
<dbReference type="Pfam" id="PF04279">
    <property type="entry name" value="IspA"/>
    <property type="match status" value="1"/>
</dbReference>
<protein>
    <recommendedName>
        <fullName evidence="5">Inner membrane-spanning protein YciB</fullName>
    </recommendedName>
</protein>
<dbReference type="AlphaFoldDB" id="A0A351RAU1"/>
<dbReference type="NCBIfam" id="NF001325">
    <property type="entry name" value="PRK00259.1-3"/>
    <property type="match status" value="1"/>
</dbReference>
<evidence type="ECO:0000256" key="2">
    <source>
        <dbReference type="ARBA" id="ARBA00022692"/>
    </source>
</evidence>
<keyword evidence="1 5" id="KW-1003">Cell membrane</keyword>
<comment type="subcellular location">
    <subcellularLocation>
        <location evidence="5">Cell inner membrane</location>
        <topology evidence="5">Multi-pass membrane protein</topology>
    </subcellularLocation>
</comment>
<comment type="similarity">
    <text evidence="5">Belongs to the YciB family.</text>
</comment>